<dbReference type="PRINTS" id="PR00081">
    <property type="entry name" value="GDHRDH"/>
</dbReference>
<evidence type="ECO:0000313" key="6">
    <source>
        <dbReference type="Proteomes" id="UP000282892"/>
    </source>
</evidence>
<dbReference type="SUPFAM" id="SSF51735">
    <property type="entry name" value="NAD(P)-binding Rossmann-fold domains"/>
    <property type="match status" value="1"/>
</dbReference>
<dbReference type="EMBL" id="CP022572">
    <property type="protein sequence ID" value="AZU64381.1"/>
    <property type="molecule type" value="Genomic_DNA"/>
</dbReference>
<name>A0A3T0I4X6_9BACI</name>
<dbReference type="PRINTS" id="PR00080">
    <property type="entry name" value="SDRFAMILY"/>
</dbReference>
<dbReference type="OrthoDB" id="9775296at2"/>
<dbReference type="InterPro" id="IPR036291">
    <property type="entry name" value="NAD(P)-bd_dom_sf"/>
</dbReference>
<keyword evidence="3" id="KW-0560">Oxidoreductase</keyword>
<dbReference type="InterPro" id="IPR020904">
    <property type="entry name" value="Sc_DH/Rdtase_CS"/>
</dbReference>
<dbReference type="PANTHER" id="PTHR43391:SF14">
    <property type="entry name" value="DEHYDROGENASE_REDUCTASE SDR FAMILY PROTEIN 7-LIKE"/>
    <property type="match status" value="1"/>
</dbReference>
<dbReference type="STRING" id="1193713.GCA_001636315_02071"/>
<proteinExistence type="inferred from homology"/>
<dbReference type="PANTHER" id="PTHR43391">
    <property type="entry name" value="RETINOL DEHYDROGENASE-RELATED"/>
    <property type="match status" value="1"/>
</dbReference>
<dbReference type="KEGG" id="nmk:CHR53_25855"/>
<evidence type="ECO:0000313" key="5">
    <source>
        <dbReference type="EMBL" id="AZU64381.1"/>
    </source>
</evidence>
<dbReference type="GO" id="GO:0016491">
    <property type="term" value="F:oxidoreductase activity"/>
    <property type="evidence" value="ECO:0007669"/>
    <property type="project" value="UniProtKB-KW"/>
</dbReference>
<gene>
    <name evidence="5" type="ORF">CHR53_25855</name>
</gene>
<evidence type="ECO:0000256" key="2">
    <source>
        <dbReference type="ARBA" id="ARBA00022857"/>
    </source>
</evidence>
<dbReference type="CDD" id="cd05233">
    <property type="entry name" value="SDR_c"/>
    <property type="match status" value="1"/>
</dbReference>
<sequence>MDIKVVVITGAGSGLGASLAKKYSELGAHVCLLGRTKSKLDQTAETLTQSHSIYEVDVTSKSEVAKVMQSIKEAVGPVDLLINNAGVGAFDLAENIGEESVHNMIDINLKGTIFCTQEVLPDMKQRNQGLIVNVVSTAGVEGKVNETVYCASKFGVRGFTESLAIELRDTEIRVLGAYMGGMKSPFWDGIYKPEQTKHLMDPDDVADIIIENTKPRASLSVTEVIIKNKI</sequence>
<evidence type="ECO:0000256" key="1">
    <source>
        <dbReference type="ARBA" id="ARBA00006484"/>
    </source>
</evidence>
<evidence type="ECO:0000256" key="3">
    <source>
        <dbReference type="ARBA" id="ARBA00023002"/>
    </source>
</evidence>
<dbReference type="InterPro" id="IPR002347">
    <property type="entry name" value="SDR_fam"/>
</dbReference>
<comment type="similarity">
    <text evidence="1 4">Belongs to the short-chain dehydrogenases/reductases (SDR) family.</text>
</comment>
<protein>
    <submittedName>
        <fullName evidence="5">Alcohol dehydrogenase</fullName>
    </submittedName>
</protein>
<organism evidence="5 6">
    <name type="scientific">Neobacillus mesonae</name>
    <dbReference type="NCBI Taxonomy" id="1193713"/>
    <lineage>
        <taxon>Bacteria</taxon>
        <taxon>Bacillati</taxon>
        <taxon>Bacillota</taxon>
        <taxon>Bacilli</taxon>
        <taxon>Bacillales</taxon>
        <taxon>Bacillaceae</taxon>
        <taxon>Neobacillus</taxon>
    </lineage>
</organism>
<reference evidence="5 6" key="1">
    <citation type="submission" date="2017-07" db="EMBL/GenBank/DDBJ databases">
        <title>The complete genome sequence of Bacillus mesonae strain H20-5, an efficient strain improving plant abiotic stress resistance.</title>
        <authorList>
            <person name="Kim S.Y."/>
            <person name="Song H."/>
            <person name="Sang M.K."/>
            <person name="Weon H.-Y."/>
            <person name="Song J."/>
        </authorList>
    </citation>
    <scope>NUCLEOTIDE SEQUENCE [LARGE SCALE GENOMIC DNA]</scope>
    <source>
        <strain evidence="5 6">H20-5</strain>
    </source>
</reference>
<keyword evidence="6" id="KW-1185">Reference proteome</keyword>
<dbReference type="AlphaFoldDB" id="A0A3T0I4X6"/>
<keyword evidence="2" id="KW-0521">NADP</keyword>
<accession>A0A3T0I4X6</accession>
<dbReference type="Proteomes" id="UP000282892">
    <property type="component" value="Chromosome"/>
</dbReference>
<dbReference type="Gene3D" id="3.40.50.720">
    <property type="entry name" value="NAD(P)-binding Rossmann-like Domain"/>
    <property type="match status" value="1"/>
</dbReference>
<dbReference type="RefSeq" id="WP_127489098.1">
    <property type="nucleotide sequence ID" value="NZ_CP022572.1"/>
</dbReference>
<dbReference type="Pfam" id="PF00106">
    <property type="entry name" value="adh_short"/>
    <property type="match status" value="1"/>
</dbReference>
<dbReference type="PROSITE" id="PS00061">
    <property type="entry name" value="ADH_SHORT"/>
    <property type="match status" value="1"/>
</dbReference>
<evidence type="ECO:0000256" key="4">
    <source>
        <dbReference type="RuleBase" id="RU000363"/>
    </source>
</evidence>